<organism evidence="5 6">
    <name type="scientific">Methermicoccus shengliensis</name>
    <dbReference type="NCBI Taxonomy" id="660064"/>
    <lineage>
        <taxon>Archaea</taxon>
        <taxon>Methanobacteriati</taxon>
        <taxon>Methanobacteriota</taxon>
        <taxon>Stenosarchaea group</taxon>
        <taxon>Methanomicrobia</taxon>
        <taxon>Methanosarcinales</taxon>
        <taxon>Methermicoccaceae</taxon>
        <taxon>Methermicoccus</taxon>
    </lineage>
</organism>
<dbReference type="InterPro" id="IPR006626">
    <property type="entry name" value="PbH1"/>
</dbReference>
<evidence type="ECO:0000313" key="6">
    <source>
        <dbReference type="Proteomes" id="UP000600363"/>
    </source>
</evidence>
<dbReference type="NCBIfam" id="TIGR03804">
    <property type="entry name" value="para_beta_helix"/>
    <property type="match status" value="4"/>
</dbReference>
<dbReference type="PROSITE" id="PS51257">
    <property type="entry name" value="PROKAR_LIPOPROTEIN"/>
    <property type="match status" value="1"/>
</dbReference>
<dbReference type="SUPFAM" id="SSF49299">
    <property type="entry name" value="PKD domain"/>
    <property type="match status" value="1"/>
</dbReference>
<dbReference type="RefSeq" id="WP_042687001.1">
    <property type="nucleotide sequence ID" value="NZ_DUIH01000022.1"/>
</dbReference>
<dbReference type="InterPro" id="IPR006633">
    <property type="entry name" value="Carb-bd_sugar_hydrolysis-dom"/>
</dbReference>
<dbReference type="SUPFAM" id="SSF51126">
    <property type="entry name" value="Pectin lyase-like"/>
    <property type="match status" value="1"/>
</dbReference>
<keyword evidence="3" id="KW-0833">Ubl conjugation pathway</keyword>
<dbReference type="Pfam" id="PF05048">
    <property type="entry name" value="NosD"/>
    <property type="match status" value="1"/>
</dbReference>
<dbReference type="PANTHER" id="PTHR22990:SF15">
    <property type="entry name" value="F-BOX ONLY PROTEIN 10"/>
    <property type="match status" value="1"/>
</dbReference>
<evidence type="ECO:0000256" key="1">
    <source>
        <dbReference type="ARBA" id="ARBA00004906"/>
    </source>
</evidence>
<proteinExistence type="predicted"/>
<evidence type="ECO:0000259" key="4">
    <source>
        <dbReference type="PROSITE" id="PS50093"/>
    </source>
</evidence>
<dbReference type="SMART" id="SM00722">
    <property type="entry name" value="CASH"/>
    <property type="match status" value="2"/>
</dbReference>
<gene>
    <name evidence="5" type="ORF">HA299_07115</name>
</gene>
<dbReference type="InterPro" id="IPR035986">
    <property type="entry name" value="PKD_dom_sf"/>
</dbReference>
<dbReference type="Gene3D" id="2.160.20.10">
    <property type="entry name" value="Single-stranded right-handed beta-helix, Pectin lyase-like"/>
    <property type="match status" value="2"/>
</dbReference>
<dbReference type="EMBL" id="DUIH01000022">
    <property type="protein sequence ID" value="HIH70356.1"/>
    <property type="molecule type" value="Genomic_DNA"/>
</dbReference>
<keyword evidence="2" id="KW-0677">Repeat</keyword>
<evidence type="ECO:0000256" key="2">
    <source>
        <dbReference type="ARBA" id="ARBA00022737"/>
    </source>
</evidence>
<dbReference type="AlphaFoldDB" id="A0A832RZX2"/>
<dbReference type="Pfam" id="PF18911">
    <property type="entry name" value="PKD_4"/>
    <property type="match status" value="1"/>
</dbReference>
<dbReference type="PANTHER" id="PTHR22990">
    <property type="entry name" value="F-BOX ONLY PROTEIN"/>
    <property type="match status" value="1"/>
</dbReference>
<dbReference type="InterPro" id="IPR022441">
    <property type="entry name" value="Para_beta_helix_rpt-2"/>
</dbReference>
<name>A0A832RZX2_9EURY</name>
<dbReference type="InterPro" id="IPR022409">
    <property type="entry name" value="PKD/Chitinase_dom"/>
</dbReference>
<dbReference type="InterPro" id="IPR051550">
    <property type="entry name" value="SCF-Subunits/Alg-Epimerases"/>
</dbReference>
<dbReference type="SMART" id="SM00710">
    <property type="entry name" value="PbH1"/>
    <property type="match status" value="8"/>
</dbReference>
<dbReference type="Gene3D" id="2.60.40.10">
    <property type="entry name" value="Immunoglobulins"/>
    <property type="match status" value="1"/>
</dbReference>
<accession>A0A832RZX2</accession>
<dbReference type="PROSITE" id="PS50093">
    <property type="entry name" value="PKD"/>
    <property type="match status" value="1"/>
</dbReference>
<dbReference type="InterPro" id="IPR007742">
    <property type="entry name" value="NosD_dom"/>
</dbReference>
<reference evidence="5" key="1">
    <citation type="journal article" date="2020" name="bioRxiv">
        <title>A rank-normalized archaeal taxonomy based on genome phylogeny resolves widespread incomplete and uneven classifications.</title>
        <authorList>
            <person name="Rinke C."/>
            <person name="Chuvochina M."/>
            <person name="Mussig A.J."/>
            <person name="Chaumeil P.-A."/>
            <person name="Waite D.W."/>
            <person name="Whitman W.B."/>
            <person name="Parks D.H."/>
            <person name="Hugenholtz P."/>
        </authorList>
    </citation>
    <scope>NUCLEOTIDE SEQUENCE</scope>
    <source>
        <strain evidence="5">UBA12518</strain>
    </source>
</reference>
<evidence type="ECO:0000313" key="5">
    <source>
        <dbReference type="EMBL" id="HIH70356.1"/>
    </source>
</evidence>
<evidence type="ECO:0000256" key="3">
    <source>
        <dbReference type="ARBA" id="ARBA00022786"/>
    </source>
</evidence>
<dbReference type="InterPro" id="IPR011050">
    <property type="entry name" value="Pectin_lyase_fold/virulence"/>
</dbReference>
<protein>
    <submittedName>
        <fullName evidence="5">PKD domain-containing protein</fullName>
    </submittedName>
</protein>
<dbReference type="InterPro" id="IPR000601">
    <property type="entry name" value="PKD_dom"/>
</dbReference>
<dbReference type="SMART" id="SM00089">
    <property type="entry name" value="PKD"/>
    <property type="match status" value="1"/>
</dbReference>
<dbReference type="Proteomes" id="UP000600363">
    <property type="component" value="Unassembled WGS sequence"/>
</dbReference>
<dbReference type="InterPro" id="IPR012334">
    <property type="entry name" value="Pectin_lyas_fold"/>
</dbReference>
<comment type="pathway">
    <text evidence="1">Protein modification; protein ubiquitination.</text>
</comment>
<sequence>MRAIIVLLLSALLLVLSCGTASSSTLYVPDGYPTIQAAVDNATAGDTIVIRNGTYLENVVVNKSITITSDSGPDYTTVNASNESDNVFTITASNVSITGLTIGRARDVAIRAGVYLGGVQNCTISNNVITGNARGIYVSGGGHHNISHNRIESNSVAGIYMYYSSHNTITDSYMGSNGVGVCLDYYCDYNTLYNNSIQHNSGEGVYLDYSSHNTIANCSLINNSGEGEVYLYLSDYNTIENSSLMSGNLSYGGGRGMFMDGADHCTIRGNIIRCNYVGIYLYSGCDNNLIYNNLFNHSQYDAYVSDARFNRWNITKTPGRNIVGGPYLGGNYWSTYNGTDTNGDGLGDTPYTVAGLNVDYLPLVRPAGPSPPVALFHTLHEINNVGVPVRFISDSYDRDGTIVSWTWDFGDGTNATGENVSHTYSAYRWDATNSTYLPYSVSLTVVDNSSANNTTTRAVMVYMAGGMQMEMAG</sequence>
<feature type="domain" description="PKD" evidence="4">
    <location>
        <begin position="400"/>
        <end position="426"/>
    </location>
</feature>
<dbReference type="CDD" id="cd00146">
    <property type="entry name" value="PKD"/>
    <property type="match status" value="1"/>
</dbReference>
<dbReference type="InterPro" id="IPR013783">
    <property type="entry name" value="Ig-like_fold"/>
</dbReference>
<comment type="caution">
    <text evidence="5">The sequence shown here is derived from an EMBL/GenBank/DDBJ whole genome shotgun (WGS) entry which is preliminary data.</text>
</comment>